<dbReference type="Proteomes" id="UP001301958">
    <property type="component" value="Unassembled WGS sequence"/>
</dbReference>
<proteinExistence type="predicted"/>
<comment type="caution">
    <text evidence="2">The sequence shown here is derived from an EMBL/GenBank/DDBJ whole genome shotgun (WGS) entry which is preliminary data.</text>
</comment>
<dbReference type="EMBL" id="MU865287">
    <property type="protein sequence ID" value="KAK4232571.1"/>
    <property type="molecule type" value="Genomic_DNA"/>
</dbReference>
<organism evidence="2 3">
    <name type="scientific">Podospora fimiseda</name>
    <dbReference type="NCBI Taxonomy" id="252190"/>
    <lineage>
        <taxon>Eukaryota</taxon>
        <taxon>Fungi</taxon>
        <taxon>Dikarya</taxon>
        <taxon>Ascomycota</taxon>
        <taxon>Pezizomycotina</taxon>
        <taxon>Sordariomycetes</taxon>
        <taxon>Sordariomycetidae</taxon>
        <taxon>Sordariales</taxon>
        <taxon>Podosporaceae</taxon>
        <taxon>Podospora</taxon>
    </lineage>
</organism>
<feature type="compositionally biased region" description="Basic and acidic residues" evidence="1">
    <location>
        <begin position="20"/>
        <end position="30"/>
    </location>
</feature>
<evidence type="ECO:0000313" key="3">
    <source>
        <dbReference type="Proteomes" id="UP001301958"/>
    </source>
</evidence>
<feature type="compositionally biased region" description="Polar residues" evidence="1">
    <location>
        <begin position="33"/>
        <end position="44"/>
    </location>
</feature>
<accession>A0AAN7C023</accession>
<evidence type="ECO:0000313" key="2">
    <source>
        <dbReference type="EMBL" id="KAK4232571.1"/>
    </source>
</evidence>
<gene>
    <name evidence="2" type="ORF">QBC38DRAFT_439042</name>
</gene>
<name>A0AAN7C023_9PEZI</name>
<reference evidence="2" key="1">
    <citation type="journal article" date="2023" name="Mol. Phylogenet. Evol.">
        <title>Genome-scale phylogeny and comparative genomics of the fungal order Sordariales.</title>
        <authorList>
            <person name="Hensen N."/>
            <person name="Bonometti L."/>
            <person name="Westerberg I."/>
            <person name="Brannstrom I.O."/>
            <person name="Guillou S."/>
            <person name="Cros-Aarteil S."/>
            <person name="Calhoun S."/>
            <person name="Haridas S."/>
            <person name="Kuo A."/>
            <person name="Mondo S."/>
            <person name="Pangilinan J."/>
            <person name="Riley R."/>
            <person name="LaButti K."/>
            <person name="Andreopoulos B."/>
            <person name="Lipzen A."/>
            <person name="Chen C."/>
            <person name="Yan M."/>
            <person name="Daum C."/>
            <person name="Ng V."/>
            <person name="Clum A."/>
            <person name="Steindorff A."/>
            <person name="Ohm R.A."/>
            <person name="Martin F."/>
            <person name="Silar P."/>
            <person name="Natvig D.O."/>
            <person name="Lalanne C."/>
            <person name="Gautier V."/>
            <person name="Ament-Velasquez S.L."/>
            <person name="Kruys A."/>
            <person name="Hutchinson M.I."/>
            <person name="Powell A.J."/>
            <person name="Barry K."/>
            <person name="Miller A.N."/>
            <person name="Grigoriev I.V."/>
            <person name="Debuchy R."/>
            <person name="Gladieux P."/>
            <person name="Hiltunen Thoren M."/>
            <person name="Johannesson H."/>
        </authorList>
    </citation>
    <scope>NUCLEOTIDE SEQUENCE</scope>
    <source>
        <strain evidence="2">CBS 990.96</strain>
    </source>
</reference>
<reference evidence="2" key="2">
    <citation type="submission" date="2023-05" db="EMBL/GenBank/DDBJ databases">
        <authorList>
            <consortium name="Lawrence Berkeley National Laboratory"/>
            <person name="Steindorff A."/>
            <person name="Hensen N."/>
            <person name="Bonometti L."/>
            <person name="Westerberg I."/>
            <person name="Brannstrom I.O."/>
            <person name="Guillou S."/>
            <person name="Cros-Aarteil S."/>
            <person name="Calhoun S."/>
            <person name="Haridas S."/>
            <person name="Kuo A."/>
            <person name="Mondo S."/>
            <person name="Pangilinan J."/>
            <person name="Riley R."/>
            <person name="Labutti K."/>
            <person name="Andreopoulos B."/>
            <person name="Lipzen A."/>
            <person name="Chen C."/>
            <person name="Yanf M."/>
            <person name="Daum C."/>
            <person name="Ng V."/>
            <person name="Clum A."/>
            <person name="Ohm R."/>
            <person name="Martin F."/>
            <person name="Silar P."/>
            <person name="Natvig D."/>
            <person name="Lalanne C."/>
            <person name="Gautier V."/>
            <person name="Ament-Velasquez S.L."/>
            <person name="Kruys A."/>
            <person name="Hutchinson M.I."/>
            <person name="Powell A.J."/>
            <person name="Barry K."/>
            <person name="Miller A.N."/>
            <person name="Grigoriev I.V."/>
            <person name="Debuchy R."/>
            <person name="Gladieux P."/>
            <person name="Thoren M.H."/>
            <person name="Johannesson H."/>
        </authorList>
    </citation>
    <scope>NUCLEOTIDE SEQUENCE</scope>
    <source>
        <strain evidence="2">CBS 990.96</strain>
    </source>
</reference>
<feature type="compositionally biased region" description="Polar residues" evidence="1">
    <location>
        <begin position="142"/>
        <end position="164"/>
    </location>
</feature>
<evidence type="ECO:0000256" key="1">
    <source>
        <dbReference type="SAM" id="MobiDB-lite"/>
    </source>
</evidence>
<feature type="compositionally biased region" description="Polar residues" evidence="1">
    <location>
        <begin position="99"/>
        <end position="133"/>
    </location>
</feature>
<feature type="region of interest" description="Disordered" evidence="1">
    <location>
        <begin position="1"/>
        <end position="164"/>
    </location>
</feature>
<feature type="compositionally biased region" description="Basic residues" evidence="1">
    <location>
        <begin position="73"/>
        <end position="83"/>
    </location>
</feature>
<protein>
    <submittedName>
        <fullName evidence="2">Uncharacterized protein</fullName>
    </submittedName>
</protein>
<keyword evidence="3" id="KW-1185">Reference proteome</keyword>
<dbReference type="AlphaFoldDB" id="A0AAN7C023"/>
<sequence>MIKTTTRSARRLGTKLLDTSPRRRTADVRGTRILSSQVSSTSPNLVALSRRRPDINSNQLDPIPPGDNGGTLPKRREKAAHLRKNLDRSNAPGNGGERATNSSNQAGKMNSTEAPRLSTSCTNHPRSNRASQESLEDVIVVASQQHTPSSSSVKSDTLASTQAKTRPSLKPLNMVRGRYQQLLDLEAHQKRTAIEKYKATGDPAHFLPFLGPFVDTNDGNGNNTKSVDGHEEWQWDKETERHWREGGKATGTRIWAPVKESFI</sequence>